<feature type="chain" id="PRO_5046219640" evidence="2">
    <location>
        <begin position="21"/>
        <end position="344"/>
    </location>
</feature>
<dbReference type="InterPro" id="IPR029058">
    <property type="entry name" value="AB_hydrolase_fold"/>
</dbReference>
<evidence type="ECO:0000259" key="3">
    <source>
        <dbReference type="Pfam" id="PF20434"/>
    </source>
</evidence>
<sequence>MMNTKLLVCFLALFSLISCSKDDVTTIPTDSLDPLVELEFTNSPINLQGADASFSSDIAYDIYDNTKFDIFLPDSDTSTGLVIFIHGGGFTGSDKTFIYNETYENEIVRLLNNNIAVATINYRLIVNGDTEGVIKSLNDSKRALQYIRYIHKELNIDKDKIVLFGSSAGASTAFWLAANDDFAEPNNSDEVLQESTRVKGIALNATQSSLDIEKRWLGDVFVEFGSSLDDIVNTFGESTILNFYGISSMEEYDTPEIELYRQKVDMLSLLSSDDPEIWVTNTGGHNEEPTTTSSFNHHPFHAREIKKFADAVGVANVTTYGNPILFSNANDEDFVDFLIRKINE</sequence>
<protein>
    <submittedName>
        <fullName evidence="4">Abhydrolase_3 domain-containing protein</fullName>
    </submittedName>
</protein>
<dbReference type="PANTHER" id="PTHR23024:SF24">
    <property type="entry name" value="ALPHA_BETA HYDROLASE FOLD-3 DOMAIN-CONTAINING PROTEIN"/>
    <property type="match status" value="1"/>
</dbReference>
<dbReference type="Pfam" id="PF20434">
    <property type="entry name" value="BD-FAE"/>
    <property type="match status" value="1"/>
</dbReference>
<evidence type="ECO:0000256" key="2">
    <source>
        <dbReference type="SAM" id="SignalP"/>
    </source>
</evidence>
<dbReference type="PANTHER" id="PTHR23024">
    <property type="entry name" value="ARYLACETAMIDE DEACETYLASE"/>
    <property type="match status" value="1"/>
</dbReference>
<evidence type="ECO:0000313" key="4">
    <source>
        <dbReference type="EMBL" id="CAL2090515.1"/>
    </source>
</evidence>
<dbReference type="InterPro" id="IPR049492">
    <property type="entry name" value="BD-FAE-like_dom"/>
</dbReference>
<feature type="domain" description="BD-FAE-like" evidence="3">
    <location>
        <begin position="69"/>
        <end position="191"/>
    </location>
</feature>
<dbReference type="EMBL" id="CAXIXY010000006">
    <property type="protein sequence ID" value="CAL2090515.1"/>
    <property type="molecule type" value="Genomic_DNA"/>
</dbReference>
<keyword evidence="5" id="KW-1185">Reference proteome</keyword>
<dbReference type="PROSITE" id="PS51257">
    <property type="entry name" value="PROKAR_LIPOPROTEIN"/>
    <property type="match status" value="1"/>
</dbReference>
<dbReference type="SUPFAM" id="SSF53474">
    <property type="entry name" value="alpha/beta-Hydrolases"/>
    <property type="match status" value="1"/>
</dbReference>
<dbReference type="InterPro" id="IPR002168">
    <property type="entry name" value="Lipase_GDXG_HIS_AS"/>
</dbReference>
<keyword evidence="2" id="KW-0732">Signal</keyword>
<evidence type="ECO:0000256" key="1">
    <source>
        <dbReference type="ARBA" id="ARBA00010515"/>
    </source>
</evidence>
<comment type="caution">
    <text evidence="4">The sequence shown here is derived from an EMBL/GenBank/DDBJ whole genome shotgun (WGS) entry which is preliminary data.</text>
</comment>
<dbReference type="InterPro" id="IPR050466">
    <property type="entry name" value="Carboxylest/Gibb_receptor"/>
</dbReference>
<dbReference type="Proteomes" id="UP001497416">
    <property type="component" value="Unassembled WGS sequence"/>
</dbReference>
<feature type="signal peptide" evidence="2">
    <location>
        <begin position="1"/>
        <end position="20"/>
    </location>
</feature>
<dbReference type="PROSITE" id="PS01173">
    <property type="entry name" value="LIPASE_GDXG_HIS"/>
    <property type="match status" value="1"/>
</dbReference>
<reference evidence="4 5" key="1">
    <citation type="submission" date="2024-05" db="EMBL/GenBank/DDBJ databases">
        <authorList>
            <person name="Duchaud E."/>
        </authorList>
    </citation>
    <scope>NUCLEOTIDE SEQUENCE [LARGE SCALE GENOMIC DNA]</scope>
    <source>
        <strain evidence="4">Ena-SAMPLE-TAB-13-05-2024-13:56:06:370-140302</strain>
    </source>
</reference>
<dbReference type="RefSeq" id="WP_348712959.1">
    <property type="nucleotide sequence ID" value="NZ_CAXIXY010000006.1"/>
</dbReference>
<name>A0ABM9P421_9FLAO</name>
<accession>A0ABM9P421</accession>
<comment type="similarity">
    <text evidence="1">Belongs to the 'GDXG' lipolytic enzyme family.</text>
</comment>
<dbReference type="Gene3D" id="3.40.50.1820">
    <property type="entry name" value="alpha/beta hydrolase"/>
    <property type="match status" value="1"/>
</dbReference>
<evidence type="ECO:0000313" key="5">
    <source>
        <dbReference type="Proteomes" id="UP001497416"/>
    </source>
</evidence>
<proteinExistence type="inferred from homology"/>
<gene>
    <name evidence="4" type="ORF">T190607A01A_40028</name>
</gene>
<organism evidence="4 5">
    <name type="scientific">Tenacibaculum platacis</name>
    <dbReference type="NCBI Taxonomy" id="3137852"/>
    <lineage>
        <taxon>Bacteria</taxon>
        <taxon>Pseudomonadati</taxon>
        <taxon>Bacteroidota</taxon>
        <taxon>Flavobacteriia</taxon>
        <taxon>Flavobacteriales</taxon>
        <taxon>Flavobacteriaceae</taxon>
        <taxon>Tenacibaculum</taxon>
    </lineage>
</organism>